<evidence type="ECO:0000256" key="1">
    <source>
        <dbReference type="SAM" id="MobiDB-lite"/>
    </source>
</evidence>
<protein>
    <submittedName>
        <fullName evidence="2">Uncharacterized protein</fullName>
    </submittedName>
</protein>
<dbReference type="Proteomes" id="UP001231518">
    <property type="component" value="Chromosome 30"/>
</dbReference>
<feature type="compositionally biased region" description="Acidic residues" evidence="1">
    <location>
        <begin position="40"/>
        <end position="55"/>
    </location>
</feature>
<sequence length="234" mass="25907">MFFSLIYFVSGKNTVKSLTESNGQEVIEIGTPIKDLPVGLEEEPGAEDDVDDDDEKSTLKNAGKVQVLSTKKEPKKPTTLASVKKDEIKDADKSKELNSDEDEERIEKELAEIYKDTADYKADSGDEKVVAKEPSGAVEQYTEEAGVTFAEDSDADKPIGRARNNFRFQPDSTDQANVEKFRTSVDEISCNNREKLKGTGTQATITEKPDSAFRTISNDVILITAVLFYVFICI</sequence>
<gene>
    <name evidence="2" type="ORF">PYW07_012875</name>
</gene>
<proteinExistence type="predicted"/>
<keyword evidence="3" id="KW-1185">Reference proteome</keyword>
<organism evidence="2 3">
    <name type="scientific">Mythimna separata</name>
    <name type="common">Oriental armyworm</name>
    <name type="synonym">Pseudaletia separata</name>
    <dbReference type="NCBI Taxonomy" id="271217"/>
    <lineage>
        <taxon>Eukaryota</taxon>
        <taxon>Metazoa</taxon>
        <taxon>Ecdysozoa</taxon>
        <taxon>Arthropoda</taxon>
        <taxon>Hexapoda</taxon>
        <taxon>Insecta</taxon>
        <taxon>Pterygota</taxon>
        <taxon>Neoptera</taxon>
        <taxon>Endopterygota</taxon>
        <taxon>Lepidoptera</taxon>
        <taxon>Glossata</taxon>
        <taxon>Ditrysia</taxon>
        <taxon>Noctuoidea</taxon>
        <taxon>Noctuidae</taxon>
        <taxon>Noctuinae</taxon>
        <taxon>Hadenini</taxon>
        <taxon>Mythimna</taxon>
    </lineage>
</organism>
<evidence type="ECO:0000313" key="3">
    <source>
        <dbReference type="Proteomes" id="UP001231518"/>
    </source>
</evidence>
<dbReference type="AlphaFoldDB" id="A0AAD7Y913"/>
<dbReference type="EMBL" id="JARGEI010000028">
    <property type="protein sequence ID" value="KAJ8706797.1"/>
    <property type="molecule type" value="Genomic_DNA"/>
</dbReference>
<accession>A0AAD7Y913</accession>
<feature type="region of interest" description="Disordered" evidence="1">
    <location>
        <begin position="34"/>
        <end position="104"/>
    </location>
</feature>
<evidence type="ECO:0000313" key="2">
    <source>
        <dbReference type="EMBL" id="KAJ8706797.1"/>
    </source>
</evidence>
<name>A0AAD7Y913_MYTSE</name>
<comment type="caution">
    <text evidence="2">The sequence shown here is derived from an EMBL/GenBank/DDBJ whole genome shotgun (WGS) entry which is preliminary data.</text>
</comment>
<reference evidence="2" key="1">
    <citation type="submission" date="2023-03" db="EMBL/GenBank/DDBJ databases">
        <title>Chromosome-level genomes of two armyworms, Mythimna separata and Mythimna loreyi, provide insights into the biosynthesis and reception of sex pheromones.</title>
        <authorList>
            <person name="Zhao H."/>
        </authorList>
    </citation>
    <scope>NUCLEOTIDE SEQUENCE</scope>
    <source>
        <strain evidence="2">BeijingLab</strain>
        <tissue evidence="2">Pupa</tissue>
    </source>
</reference>
<feature type="compositionally biased region" description="Basic and acidic residues" evidence="1">
    <location>
        <begin position="83"/>
        <end position="98"/>
    </location>
</feature>